<keyword evidence="11" id="KW-1185">Reference proteome</keyword>
<evidence type="ECO:0000259" key="9">
    <source>
        <dbReference type="SMART" id="SM01071"/>
    </source>
</evidence>
<organism evidence="10 11">
    <name type="scientific">Sparassis crispa</name>
    <dbReference type="NCBI Taxonomy" id="139825"/>
    <lineage>
        <taxon>Eukaryota</taxon>
        <taxon>Fungi</taxon>
        <taxon>Dikarya</taxon>
        <taxon>Basidiomycota</taxon>
        <taxon>Agaricomycotina</taxon>
        <taxon>Agaricomycetes</taxon>
        <taxon>Polyporales</taxon>
        <taxon>Sparassidaceae</taxon>
        <taxon>Sparassis</taxon>
    </lineage>
</organism>
<dbReference type="FunCoup" id="A0A401GLS6">
    <property type="interactions" value="461"/>
</dbReference>
<evidence type="ECO:0000313" key="10">
    <source>
        <dbReference type="EMBL" id="GBE83122.1"/>
    </source>
</evidence>
<dbReference type="SMART" id="SM01071">
    <property type="entry name" value="CDC37_N"/>
    <property type="match status" value="1"/>
</dbReference>
<dbReference type="STRING" id="139825.A0A401GLS6"/>
<keyword evidence="3" id="KW-0963">Cytoplasm</keyword>
<dbReference type="GO" id="GO:0051082">
    <property type="term" value="F:unfolded protein binding"/>
    <property type="evidence" value="ECO:0007669"/>
    <property type="project" value="TreeGrafter"/>
</dbReference>
<comment type="subcellular location">
    <subcellularLocation>
        <location evidence="1">Cytoplasm</location>
    </subcellularLocation>
</comment>
<feature type="compositionally biased region" description="Acidic residues" evidence="6">
    <location>
        <begin position="493"/>
        <end position="507"/>
    </location>
</feature>
<dbReference type="GO" id="GO:0050821">
    <property type="term" value="P:protein stabilization"/>
    <property type="evidence" value="ECO:0007669"/>
    <property type="project" value="TreeGrafter"/>
</dbReference>
<feature type="domain" description="Cdc37 Hsp90 binding" evidence="8">
    <location>
        <begin position="214"/>
        <end position="387"/>
    </location>
</feature>
<comment type="similarity">
    <text evidence="2">Belongs to the CDC37 family.</text>
</comment>
<dbReference type="Pfam" id="PF08565">
    <property type="entry name" value="CDC37_M"/>
    <property type="match status" value="1"/>
</dbReference>
<dbReference type="EMBL" id="BFAD01000005">
    <property type="protein sequence ID" value="GBE83122.1"/>
    <property type="molecule type" value="Genomic_DNA"/>
</dbReference>
<comment type="caution">
    <text evidence="10">The sequence shown here is derived from an EMBL/GenBank/DDBJ whole genome shotgun (WGS) entry which is preliminary data.</text>
</comment>
<dbReference type="InterPro" id="IPR038189">
    <property type="entry name" value="Cdc37_Hsp90-bd_sf"/>
</dbReference>
<name>A0A401GLS6_9APHY</name>
<dbReference type="GO" id="GO:0005737">
    <property type="term" value="C:cytoplasm"/>
    <property type="evidence" value="ECO:0007669"/>
    <property type="project" value="UniProtKB-SubCell"/>
</dbReference>
<dbReference type="GO" id="GO:0019901">
    <property type="term" value="F:protein kinase binding"/>
    <property type="evidence" value="ECO:0007669"/>
    <property type="project" value="InterPro"/>
</dbReference>
<dbReference type="PANTHER" id="PTHR12800:SF4">
    <property type="entry name" value="HSP90 CO-CHAPERONE CDC37"/>
    <property type="match status" value="1"/>
</dbReference>
<proteinExistence type="inferred from homology"/>
<dbReference type="GeneID" id="38780039"/>
<dbReference type="GO" id="GO:0051087">
    <property type="term" value="F:protein-folding chaperone binding"/>
    <property type="evidence" value="ECO:0007669"/>
    <property type="project" value="TreeGrafter"/>
</dbReference>
<evidence type="ECO:0000259" key="8">
    <source>
        <dbReference type="SMART" id="SM01070"/>
    </source>
</evidence>
<dbReference type="InterPro" id="IPR004918">
    <property type="entry name" value="Cdc37"/>
</dbReference>
<evidence type="ECO:0000259" key="7">
    <source>
        <dbReference type="SMART" id="SM01069"/>
    </source>
</evidence>
<dbReference type="InterPro" id="IPR013855">
    <property type="entry name" value="Cdc37_N_dom"/>
</dbReference>
<dbReference type="Pfam" id="PF08564">
    <property type="entry name" value="CDC37_C"/>
    <property type="match status" value="1"/>
</dbReference>
<feature type="domain" description="Cdc37 C-terminal" evidence="7">
    <location>
        <begin position="401"/>
        <end position="507"/>
    </location>
</feature>
<dbReference type="Proteomes" id="UP000287166">
    <property type="component" value="Unassembled WGS sequence"/>
</dbReference>
<dbReference type="AlphaFoldDB" id="A0A401GLS6"/>
<evidence type="ECO:0000256" key="6">
    <source>
        <dbReference type="SAM" id="MobiDB-lite"/>
    </source>
</evidence>
<gene>
    <name evidence="10" type="ORF">SCP_0501690</name>
</gene>
<evidence type="ECO:0000256" key="5">
    <source>
        <dbReference type="ARBA" id="ARBA00031396"/>
    </source>
</evidence>
<dbReference type="Gene3D" id="1.20.58.610">
    <property type="entry name" value="Cdc37, Hsp90 binding domain"/>
    <property type="match status" value="1"/>
</dbReference>
<feature type="region of interest" description="Disordered" evidence="6">
    <location>
        <begin position="487"/>
        <end position="507"/>
    </location>
</feature>
<protein>
    <recommendedName>
        <fullName evidence="5">Hsp90 chaperone protein kinase-targeting subunit</fullName>
    </recommendedName>
</protein>
<dbReference type="OrthoDB" id="440202at2759"/>
<evidence type="ECO:0000256" key="2">
    <source>
        <dbReference type="ARBA" id="ARBA00006222"/>
    </source>
</evidence>
<dbReference type="InterPro" id="IPR013874">
    <property type="entry name" value="Cdc37_Hsp90-bd"/>
</dbReference>
<evidence type="ECO:0000256" key="4">
    <source>
        <dbReference type="ARBA" id="ARBA00023186"/>
    </source>
</evidence>
<dbReference type="SMART" id="SM01069">
    <property type="entry name" value="CDC37_C"/>
    <property type="match status" value="1"/>
</dbReference>
<dbReference type="SUPFAM" id="SSF101391">
    <property type="entry name" value="Hsp90 co-chaperone CDC37"/>
    <property type="match status" value="1"/>
</dbReference>
<accession>A0A401GLS6</accession>
<feature type="region of interest" description="Disordered" evidence="6">
    <location>
        <begin position="200"/>
        <end position="262"/>
    </location>
</feature>
<keyword evidence="4" id="KW-0143">Chaperone</keyword>
<evidence type="ECO:0000313" key="11">
    <source>
        <dbReference type="Proteomes" id="UP000287166"/>
    </source>
</evidence>
<reference evidence="10 11" key="1">
    <citation type="journal article" date="2018" name="Sci. Rep.">
        <title>Genome sequence of the cauliflower mushroom Sparassis crispa (Hanabiratake) and its association with beneficial usage.</title>
        <authorList>
            <person name="Kiyama R."/>
            <person name="Furutani Y."/>
            <person name="Kawaguchi K."/>
            <person name="Nakanishi T."/>
        </authorList>
    </citation>
    <scope>NUCLEOTIDE SEQUENCE [LARGE SCALE GENOMIC DNA]</scope>
</reference>
<dbReference type="SMART" id="SM01070">
    <property type="entry name" value="CDC37_M"/>
    <property type="match status" value="1"/>
</dbReference>
<dbReference type="Pfam" id="PF03234">
    <property type="entry name" value="CDC37_N"/>
    <property type="match status" value="1"/>
</dbReference>
<dbReference type="GO" id="GO:0006457">
    <property type="term" value="P:protein folding"/>
    <property type="evidence" value="ECO:0007669"/>
    <property type="project" value="TreeGrafter"/>
</dbReference>
<dbReference type="GO" id="GO:0031072">
    <property type="term" value="F:heat shock protein binding"/>
    <property type="evidence" value="ECO:0007669"/>
    <property type="project" value="TreeGrafter"/>
</dbReference>
<dbReference type="RefSeq" id="XP_027614035.1">
    <property type="nucleotide sequence ID" value="XM_027758234.1"/>
</dbReference>
<dbReference type="InParanoid" id="A0A401GLS6"/>
<dbReference type="PANTHER" id="PTHR12800">
    <property type="entry name" value="CDC37-RELATED"/>
    <property type="match status" value="1"/>
</dbReference>
<evidence type="ECO:0000256" key="3">
    <source>
        <dbReference type="ARBA" id="ARBA00022490"/>
    </source>
</evidence>
<feature type="compositionally biased region" description="Low complexity" evidence="6">
    <location>
        <begin position="242"/>
        <end position="257"/>
    </location>
</feature>
<evidence type="ECO:0000256" key="1">
    <source>
        <dbReference type="ARBA" id="ARBA00004496"/>
    </source>
</evidence>
<dbReference type="InterPro" id="IPR013873">
    <property type="entry name" value="Cdc37_C"/>
</dbReference>
<feature type="domain" description="Cdc37 N-terminal" evidence="9">
    <location>
        <begin position="24"/>
        <end position="205"/>
    </location>
</feature>
<sequence>MIREPSDFRLDVSLLARSPLVQMPLNYSKWDALELSDDSDIEGHPNVDKRSLIRWKQRDIHEKREERKHRIALLEADIACNAVLQPRLRTIADEVASKGPAHFSALVERFKTEPSPERPPTNAPEQQTYDEMLLNLMLTIWEEVKKAGIDKDDARLGELLVQGLEKHFVQMGEHQGKQKQELAQLQEDNKRKITSDDIHVGFDSHYVPPKPEPSPIKGAIEPSKPKKTTEYEVLNPKGVEGTTTTSVPAASSSSSVASDDELPELTPSLEQFSHLPLRGYQQSWDFIRSHRDVYVAGASDALLVAAFKAQNDGKAVYAQQCVHQSLLIQYCEKLGPDGVTLFFRKMVVADPRASSVFENDVAQTYAHLAERVRISKAEEAAVAGEEQIQLVAENPSQSISFNIPDGPPPEHLQLEGPGFEDVNIEDVRKALQMRWDVFQGFSEAMQEALKSQELDKVNKVLGSMSVKEAEDVVQLLDLGGILNFSSGGIRDETGEEGEGVEEQEVEQ</sequence>